<comment type="caution">
    <text evidence="2">The sequence shown here is derived from an EMBL/GenBank/DDBJ whole genome shotgun (WGS) entry which is preliminary data.</text>
</comment>
<dbReference type="AlphaFoldDB" id="A0AA35XME3"/>
<protein>
    <submittedName>
        <fullName evidence="2">Histone deacetylase 3</fullName>
    </submittedName>
</protein>
<name>A0AA35XME3_GEOBA</name>
<dbReference type="Proteomes" id="UP001174909">
    <property type="component" value="Unassembled WGS sequence"/>
</dbReference>
<reference evidence="2" key="1">
    <citation type="submission" date="2023-03" db="EMBL/GenBank/DDBJ databases">
        <authorList>
            <person name="Steffen K."/>
            <person name="Cardenas P."/>
        </authorList>
    </citation>
    <scope>NUCLEOTIDE SEQUENCE</scope>
</reference>
<dbReference type="EMBL" id="CASHTH010004479">
    <property type="protein sequence ID" value="CAI8057805.1"/>
    <property type="molecule type" value="Genomic_DNA"/>
</dbReference>
<evidence type="ECO:0000313" key="3">
    <source>
        <dbReference type="Proteomes" id="UP001174909"/>
    </source>
</evidence>
<proteinExistence type="predicted"/>
<feature type="region of interest" description="Disordered" evidence="1">
    <location>
        <begin position="76"/>
        <end position="109"/>
    </location>
</feature>
<gene>
    <name evidence="2" type="ORF">GBAR_LOCUS31478</name>
</gene>
<evidence type="ECO:0000256" key="1">
    <source>
        <dbReference type="SAM" id="MobiDB-lite"/>
    </source>
</evidence>
<feature type="compositionally biased region" description="Basic and acidic residues" evidence="1">
    <location>
        <begin position="99"/>
        <end position="109"/>
    </location>
</feature>
<evidence type="ECO:0000313" key="2">
    <source>
        <dbReference type="EMBL" id="CAI8057805.1"/>
    </source>
</evidence>
<accession>A0AA35XME3</accession>
<feature type="compositionally biased region" description="Basic and acidic residues" evidence="1">
    <location>
        <begin position="83"/>
        <end position="92"/>
    </location>
</feature>
<keyword evidence="3" id="KW-1185">Reference proteome</keyword>
<sequence length="109" mass="12372">MLASKLTTRTPDRYMHPLCKYSWLNSLSLSLLQYIDQIRQTVVENLRLLPHSPSVQMQQVPPDMLSMDLSMELSSDTRIPAGEGERDVEHPAEFYSSGTDHDHLSGVET</sequence>
<organism evidence="2 3">
    <name type="scientific">Geodia barretti</name>
    <name type="common">Barrett's horny sponge</name>
    <dbReference type="NCBI Taxonomy" id="519541"/>
    <lineage>
        <taxon>Eukaryota</taxon>
        <taxon>Metazoa</taxon>
        <taxon>Porifera</taxon>
        <taxon>Demospongiae</taxon>
        <taxon>Heteroscleromorpha</taxon>
        <taxon>Tetractinellida</taxon>
        <taxon>Astrophorina</taxon>
        <taxon>Geodiidae</taxon>
        <taxon>Geodia</taxon>
    </lineage>
</organism>